<sequence length="301" mass="35345">MSRREREGRDSHGKRLHSRFDREPSPKKAKRDEKPEVERTHSSHHHSSVVDAAEQKQKQKHVQEDVPLEPSPVAMNVRGHENEKKHQQVEVDRPPMGPQHSSDHRELARPRSYYQHDDRGSAGHGGRSFVHRVTDHRRRGDSKERSRNWTRESETHDRQKKEENFQSHVVERKSVWQHDKFHELDSRAPTARKRPAFREKKISAEPEPAVPESAATRREERGGFHHKHERNIAQSRERFEGMRGTSDGNRFSGRFGDREIRSSRSFEVEKWKHDLFDEANKSPPSKNEEEQIAKIEALLSL</sequence>
<feature type="compositionally biased region" description="Basic and acidic residues" evidence="1">
    <location>
        <begin position="141"/>
        <end position="186"/>
    </location>
</feature>
<evidence type="ECO:0000313" key="2">
    <source>
        <dbReference type="EMBL" id="PKA53639.1"/>
    </source>
</evidence>
<dbReference type="STRING" id="1088818.A0A2I0ADL6"/>
<feature type="compositionally biased region" description="Basic and acidic residues" evidence="1">
    <location>
        <begin position="53"/>
        <end position="64"/>
    </location>
</feature>
<feature type="region of interest" description="Disordered" evidence="1">
    <location>
        <begin position="1"/>
        <end position="256"/>
    </location>
</feature>
<dbReference type="PANTHER" id="PTHR36364">
    <property type="entry name" value="OS03G0203000 PROTEIN"/>
    <property type="match status" value="1"/>
</dbReference>
<protein>
    <submittedName>
        <fullName evidence="2">Uncharacterized protein</fullName>
    </submittedName>
</protein>
<keyword evidence="3" id="KW-1185">Reference proteome</keyword>
<feature type="compositionally biased region" description="Basic and acidic residues" evidence="1">
    <location>
        <begin position="78"/>
        <end position="93"/>
    </location>
</feature>
<evidence type="ECO:0000256" key="1">
    <source>
        <dbReference type="SAM" id="MobiDB-lite"/>
    </source>
</evidence>
<accession>A0A2I0ADL6</accession>
<reference evidence="2 3" key="1">
    <citation type="journal article" date="2017" name="Nature">
        <title>The Apostasia genome and the evolution of orchids.</title>
        <authorList>
            <person name="Zhang G.Q."/>
            <person name="Liu K.W."/>
            <person name="Li Z."/>
            <person name="Lohaus R."/>
            <person name="Hsiao Y.Y."/>
            <person name="Niu S.C."/>
            <person name="Wang J.Y."/>
            <person name="Lin Y.C."/>
            <person name="Xu Q."/>
            <person name="Chen L.J."/>
            <person name="Yoshida K."/>
            <person name="Fujiwara S."/>
            <person name="Wang Z.W."/>
            <person name="Zhang Y.Q."/>
            <person name="Mitsuda N."/>
            <person name="Wang M."/>
            <person name="Liu G.H."/>
            <person name="Pecoraro L."/>
            <person name="Huang H.X."/>
            <person name="Xiao X.J."/>
            <person name="Lin M."/>
            <person name="Wu X.Y."/>
            <person name="Wu W.L."/>
            <person name="Chen Y.Y."/>
            <person name="Chang S.B."/>
            <person name="Sakamoto S."/>
            <person name="Ohme-Takagi M."/>
            <person name="Yagi M."/>
            <person name="Zeng S.J."/>
            <person name="Shen C.Y."/>
            <person name="Yeh C.M."/>
            <person name="Luo Y.B."/>
            <person name="Tsai W.C."/>
            <person name="Van de Peer Y."/>
            <person name="Liu Z.J."/>
        </authorList>
    </citation>
    <scope>NUCLEOTIDE SEQUENCE [LARGE SCALE GENOMIC DNA]</scope>
    <source>
        <strain evidence="3">cv. Shenzhen</strain>
        <tissue evidence="2">Stem</tissue>
    </source>
</reference>
<gene>
    <name evidence="2" type="ORF">AXF42_Ash009135</name>
</gene>
<evidence type="ECO:0000313" key="3">
    <source>
        <dbReference type="Proteomes" id="UP000236161"/>
    </source>
</evidence>
<feature type="compositionally biased region" description="Basic and acidic residues" evidence="1">
    <location>
        <begin position="101"/>
        <end position="121"/>
    </location>
</feature>
<dbReference type="AlphaFoldDB" id="A0A2I0ADL6"/>
<dbReference type="OrthoDB" id="1920561at2759"/>
<dbReference type="EMBL" id="KZ451993">
    <property type="protein sequence ID" value="PKA53639.1"/>
    <property type="molecule type" value="Genomic_DNA"/>
</dbReference>
<proteinExistence type="predicted"/>
<dbReference type="PANTHER" id="PTHR36364:SF1">
    <property type="entry name" value="OS03G0203000 PROTEIN"/>
    <property type="match status" value="1"/>
</dbReference>
<feature type="compositionally biased region" description="Low complexity" evidence="1">
    <location>
        <begin position="205"/>
        <end position="214"/>
    </location>
</feature>
<dbReference type="Proteomes" id="UP000236161">
    <property type="component" value="Unassembled WGS sequence"/>
</dbReference>
<feature type="compositionally biased region" description="Basic and acidic residues" evidence="1">
    <location>
        <begin position="1"/>
        <end position="41"/>
    </location>
</feature>
<organism evidence="2 3">
    <name type="scientific">Apostasia shenzhenica</name>
    <dbReference type="NCBI Taxonomy" id="1088818"/>
    <lineage>
        <taxon>Eukaryota</taxon>
        <taxon>Viridiplantae</taxon>
        <taxon>Streptophyta</taxon>
        <taxon>Embryophyta</taxon>
        <taxon>Tracheophyta</taxon>
        <taxon>Spermatophyta</taxon>
        <taxon>Magnoliopsida</taxon>
        <taxon>Liliopsida</taxon>
        <taxon>Asparagales</taxon>
        <taxon>Orchidaceae</taxon>
        <taxon>Apostasioideae</taxon>
        <taxon>Apostasia</taxon>
    </lineage>
</organism>
<name>A0A2I0ADL6_9ASPA</name>